<keyword evidence="3 7" id="KW-0812">Transmembrane</keyword>
<evidence type="ECO:0000256" key="4">
    <source>
        <dbReference type="ARBA" id="ARBA00022989"/>
    </source>
</evidence>
<feature type="transmembrane region" description="Helical" evidence="7">
    <location>
        <begin position="200"/>
        <end position="217"/>
    </location>
</feature>
<dbReference type="InterPro" id="IPR036513">
    <property type="entry name" value="STAS_dom_sf"/>
</dbReference>
<dbReference type="InterPro" id="IPR011707">
    <property type="entry name" value="Cu-oxidase-like_N"/>
</dbReference>
<feature type="domain" description="STAS" evidence="8">
    <location>
        <begin position="441"/>
        <end position="577"/>
    </location>
</feature>
<dbReference type="PANTHER" id="PTHR11814">
    <property type="entry name" value="SULFATE TRANSPORTER"/>
    <property type="match status" value="1"/>
</dbReference>
<dbReference type="Pfam" id="PF00916">
    <property type="entry name" value="Sulfate_transp"/>
    <property type="match status" value="1"/>
</dbReference>
<organism evidence="9 10">
    <name type="scientific">Batillaria attramentaria</name>
    <dbReference type="NCBI Taxonomy" id="370345"/>
    <lineage>
        <taxon>Eukaryota</taxon>
        <taxon>Metazoa</taxon>
        <taxon>Spiralia</taxon>
        <taxon>Lophotrochozoa</taxon>
        <taxon>Mollusca</taxon>
        <taxon>Gastropoda</taxon>
        <taxon>Caenogastropoda</taxon>
        <taxon>Sorbeoconcha</taxon>
        <taxon>Cerithioidea</taxon>
        <taxon>Batillariidae</taxon>
        <taxon>Batillaria</taxon>
    </lineage>
</organism>
<dbReference type="CDD" id="cd13905">
    <property type="entry name" value="CuRO_3_tcLLC2_insect_like"/>
    <property type="match status" value="1"/>
</dbReference>
<evidence type="ECO:0000313" key="10">
    <source>
        <dbReference type="Proteomes" id="UP001519460"/>
    </source>
</evidence>
<feature type="transmembrane region" description="Helical" evidence="7">
    <location>
        <begin position="285"/>
        <end position="302"/>
    </location>
</feature>
<comment type="similarity">
    <text evidence="2">Belongs to the multicopper oxidase family.</text>
</comment>
<accession>A0ABD0LLI3</accession>
<comment type="subcellular location">
    <subcellularLocation>
        <location evidence="1">Membrane</location>
        <topology evidence="1">Multi-pass membrane protein</topology>
    </subcellularLocation>
</comment>
<feature type="transmembrane region" description="Helical" evidence="7">
    <location>
        <begin position="329"/>
        <end position="358"/>
    </location>
</feature>
<feature type="transmembrane region" description="Helical" evidence="7">
    <location>
        <begin position="12"/>
        <end position="36"/>
    </location>
</feature>
<dbReference type="InterPro" id="IPR001117">
    <property type="entry name" value="Cu-oxidase_2nd"/>
</dbReference>
<dbReference type="Gene3D" id="3.30.750.24">
    <property type="entry name" value="STAS domain"/>
    <property type="match status" value="1"/>
</dbReference>
<dbReference type="CDD" id="cd13884">
    <property type="entry name" value="CuRO_2_tcLCC_insect_like"/>
    <property type="match status" value="1"/>
</dbReference>
<dbReference type="SUPFAM" id="SSF49503">
    <property type="entry name" value="Cupredoxins"/>
    <property type="match status" value="3"/>
</dbReference>
<evidence type="ECO:0000259" key="8">
    <source>
        <dbReference type="PROSITE" id="PS50801"/>
    </source>
</evidence>
<evidence type="ECO:0000256" key="7">
    <source>
        <dbReference type="SAM" id="Phobius"/>
    </source>
</evidence>
<dbReference type="InterPro" id="IPR008972">
    <property type="entry name" value="Cupredoxin"/>
</dbReference>
<feature type="transmembrane region" description="Helical" evidence="7">
    <location>
        <begin position="171"/>
        <end position="188"/>
    </location>
</feature>
<sequence>MCVYPRAGLGFGILSSLTPAVGLYSTFFPILVYLIFGTSPHVSMGTNAVIAILTANLVDRESDAHQLSLGANNTLTEDELLAYKIGISMAACFVGGLILMGMGIFRLGFLTNFLAKSFIGGFTFSAAVHITTSQIVKMLHVRIPGRSGLGKLVLTYIDIFKNITTCNPADIIVGLICMAVLLAVKIGINERYKAKMKVPVPIELIVVILSTLISHFAKLHDKFGIGIVGYVPTGIPPPSLPPMDALPRVATDAFVIAILCFALTISLGKLCSKIHGNKMDDNQELIAYGLCHFIGSFFQNFPSCTAPPRTMMQSSLGAKSTLNGVSSAVFILLVLLVAGQLFVSLPIAMLAAMIIVAMKDLLLQIRNLRSLWHVNKPDFFIWLLTAVASVFGDLDIGLLVGVVFSMVTVLVVSQLADGKLLGRAESEDVVMDTQRKGIRTLYFASQERFKRQLYTLVFDPTKLPAKEMAIKVPVSDSSSTDSAKAPPETAGLTSENEDKGVNGIHHVILDCSALTYIDVAGIDMLSTVMKQFSRVGVDVFLAAVPSATLATLNRAGFFDTCSKDKVFYTVFDALTKAREAGIIESDLHTVHGPEEETYARKSTRESYNMEGGLTSTSLSVLLITVSLITTTTTAAAHPCARTCGEQERPMRCEYNFTVEWYRTLSKACWNCPFIESDCLLPQCVSGDGKFRNILTVNRQMPGPMIEVCANDHVTVWVTNQLSDGATTSMHWHGMHQRGTPYMDGAAHITQCPIQPLETFRYDFVAWPPGTHWYHSHSGLQMGDGLAGALIVKQPETADPNSALYDEDREEHVMLIGDWMPETSHDRFMKLMHDAYTITAMSALINGRASIFEVENVRNTSGSPLTHARTPVSTFVVEGGRRYRFRIISISQKCPFRVFFDNHAMQIIATDGMPVSPVTVDSVMIGPGERYDIVISTDHRVDNYWIRAVGLRDCWYTDGTVTAILKYQGALAGYPDGDPLVYVNGTMFGPLPDSTRPVYYGDGHPTLSLGQLNSTQDVTVNLTDQPPDVKHYIVMSFLNNDNSVFNNAEHYNVKSLPRYRSHFTPTMNNPEDVKDEWFCNQTTMNHTSCELDLCKCTHRLNIKTGQMVELVLADIFGAGAGHPMHLHGYSFHVLALEPYKEPFTLEHIQEMDRQGMMSRKLINPPLKDTIYIPNKHYAIIRFRADNPGIWLFHCHIETHLAQGKAMVIQDGDYAEFPPLPEEFPRCGGFVRGNARRTACSPSTNGAAMSMSGSFVLSLVLFLWGIFVRVVCF</sequence>
<dbReference type="PROSITE" id="PS01130">
    <property type="entry name" value="SLC26A"/>
    <property type="match status" value="1"/>
</dbReference>
<gene>
    <name evidence="9" type="ORF">BaRGS_00008339</name>
</gene>
<evidence type="ECO:0000256" key="1">
    <source>
        <dbReference type="ARBA" id="ARBA00004141"/>
    </source>
</evidence>
<keyword evidence="4 7" id="KW-1133">Transmembrane helix</keyword>
<dbReference type="Gene3D" id="2.60.40.420">
    <property type="entry name" value="Cupredoxins - blue copper proteins"/>
    <property type="match status" value="3"/>
</dbReference>
<dbReference type="InterPro" id="IPR011547">
    <property type="entry name" value="SLC26A/SulP_dom"/>
</dbReference>
<dbReference type="Pfam" id="PF07731">
    <property type="entry name" value="Cu-oxidase_2"/>
    <property type="match status" value="1"/>
</dbReference>
<feature type="transmembrane region" description="Helical" evidence="7">
    <location>
        <begin position="1245"/>
        <end position="1270"/>
    </location>
</feature>
<dbReference type="Pfam" id="PF01740">
    <property type="entry name" value="STAS"/>
    <property type="match status" value="1"/>
</dbReference>
<dbReference type="EMBL" id="JACVVK020000037">
    <property type="protein sequence ID" value="KAK7500432.1"/>
    <property type="molecule type" value="Genomic_DNA"/>
</dbReference>
<dbReference type="Pfam" id="PF07732">
    <property type="entry name" value="Cu-oxidase_3"/>
    <property type="match status" value="1"/>
</dbReference>
<dbReference type="CDD" id="cd07042">
    <property type="entry name" value="STAS_SulP_like_sulfate_transporter"/>
    <property type="match status" value="1"/>
</dbReference>
<evidence type="ECO:0000256" key="2">
    <source>
        <dbReference type="ARBA" id="ARBA00010609"/>
    </source>
</evidence>
<dbReference type="InterPro" id="IPR018045">
    <property type="entry name" value="S04_transporter_CS"/>
</dbReference>
<dbReference type="FunFam" id="2.60.40.420:FF:000031">
    <property type="entry name" value="Laccase-2 isoform A"/>
    <property type="match status" value="1"/>
</dbReference>
<reference evidence="9 10" key="1">
    <citation type="journal article" date="2023" name="Sci. Data">
        <title>Genome assembly of the Korean intertidal mud-creeper Batillaria attramentaria.</title>
        <authorList>
            <person name="Patra A.K."/>
            <person name="Ho P.T."/>
            <person name="Jun S."/>
            <person name="Lee S.J."/>
            <person name="Kim Y."/>
            <person name="Won Y.J."/>
        </authorList>
    </citation>
    <scope>NUCLEOTIDE SEQUENCE [LARGE SCALE GENOMIC DNA]</scope>
    <source>
        <strain evidence="9">Wonlab-2016</strain>
    </source>
</reference>
<dbReference type="AlphaFoldDB" id="A0ABD0LLI3"/>
<dbReference type="InterPro" id="IPR002645">
    <property type="entry name" value="STAS_dom"/>
</dbReference>
<protein>
    <recommendedName>
        <fullName evidence="8">STAS domain-containing protein</fullName>
    </recommendedName>
</protein>
<dbReference type="InterPro" id="IPR001902">
    <property type="entry name" value="SLC26A/SulP_fam"/>
</dbReference>
<feature type="transmembrane region" description="Helical" evidence="7">
    <location>
        <begin position="81"/>
        <end position="105"/>
    </location>
</feature>
<feature type="transmembrane region" description="Helical" evidence="7">
    <location>
        <begin position="379"/>
        <end position="412"/>
    </location>
</feature>
<name>A0ABD0LLI3_9CAEN</name>
<dbReference type="CDD" id="cd13858">
    <property type="entry name" value="CuRO_1_tcLCC2_insect_like"/>
    <property type="match status" value="1"/>
</dbReference>
<evidence type="ECO:0000256" key="5">
    <source>
        <dbReference type="ARBA" id="ARBA00023136"/>
    </source>
</evidence>
<evidence type="ECO:0000256" key="6">
    <source>
        <dbReference type="SAM" id="MobiDB-lite"/>
    </source>
</evidence>
<dbReference type="GO" id="GO:0016020">
    <property type="term" value="C:membrane"/>
    <property type="evidence" value="ECO:0007669"/>
    <property type="project" value="UniProtKB-SubCell"/>
</dbReference>
<keyword evidence="10" id="KW-1185">Reference proteome</keyword>
<keyword evidence="5 7" id="KW-0472">Membrane</keyword>
<dbReference type="PROSITE" id="PS50801">
    <property type="entry name" value="STAS"/>
    <property type="match status" value="1"/>
</dbReference>
<dbReference type="SUPFAM" id="SSF52091">
    <property type="entry name" value="SpoIIaa-like"/>
    <property type="match status" value="1"/>
</dbReference>
<evidence type="ECO:0000313" key="9">
    <source>
        <dbReference type="EMBL" id="KAK7500432.1"/>
    </source>
</evidence>
<dbReference type="FunFam" id="2.60.40.420:FF:000045">
    <property type="entry name" value="Laccase 2"/>
    <property type="match status" value="1"/>
</dbReference>
<dbReference type="InterPro" id="IPR011706">
    <property type="entry name" value="Cu-oxidase_C"/>
</dbReference>
<comment type="caution">
    <text evidence="9">The sequence shown here is derived from an EMBL/GenBank/DDBJ whole genome shotgun (WGS) entry which is preliminary data.</text>
</comment>
<proteinExistence type="inferred from homology"/>
<dbReference type="Proteomes" id="UP001519460">
    <property type="component" value="Unassembled WGS sequence"/>
</dbReference>
<feature type="transmembrane region" description="Helical" evidence="7">
    <location>
        <begin position="245"/>
        <end position="265"/>
    </location>
</feature>
<feature type="region of interest" description="Disordered" evidence="6">
    <location>
        <begin position="474"/>
        <end position="496"/>
    </location>
</feature>
<feature type="transmembrane region" description="Helical" evidence="7">
    <location>
        <begin position="117"/>
        <end position="136"/>
    </location>
</feature>
<dbReference type="Pfam" id="PF00394">
    <property type="entry name" value="Cu-oxidase"/>
    <property type="match status" value="1"/>
</dbReference>
<evidence type="ECO:0000256" key="3">
    <source>
        <dbReference type="ARBA" id="ARBA00022692"/>
    </source>
</evidence>